<evidence type="ECO:0000256" key="2">
    <source>
        <dbReference type="ARBA" id="ARBA00022723"/>
    </source>
</evidence>
<dbReference type="GO" id="GO:0005634">
    <property type="term" value="C:nucleus"/>
    <property type="evidence" value="ECO:0007669"/>
    <property type="project" value="UniProtKB-SubCell"/>
</dbReference>
<accession>A0AAW1DHM5</accession>
<evidence type="ECO:0000313" key="12">
    <source>
        <dbReference type="Proteomes" id="UP001461498"/>
    </source>
</evidence>
<feature type="domain" description="C2H2-type" evidence="10">
    <location>
        <begin position="264"/>
        <end position="292"/>
    </location>
</feature>
<dbReference type="PANTHER" id="PTHR16515:SF49">
    <property type="entry name" value="GASTRULA ZINC FINGER PROTEIN XLCGF49.1-LIKE-RELATED"/>
    <property type="match status" value="1"/>
</dbReference>
<evidence type="ECO:0000256" key="9">
    <source>
        <dbReference type="SAM" id="MobiDB-lite"/>
    </source>
</evidence>
<feature type="domain" description="C2H2-type" evidence="10">
    <location>
        <begin position="225"/>
        <end position="252"/>
    </location>
</feature>
<feature type="region of interest" description="Disordered" evidence="9">
    <location>
        <begin position="286"/>
        <end position="314"/>
    </location>
</feature>
<evidence type="ECO:0000256" key="1">
    <source>
        <dbReference type="ARBA" id="ARBA00004123"/>
    </source>
</evidence>
<dbReference type="Proteomes" id="UP001461498">
    <property type="component" value="Unassembled WGS sequence"/>
</dbReference>
<dbReference type="GO" id="GO:0008270">
    <property type="term" value="F:zinc ion binding"/>
    <property type="evidence" value="ECO:0007669"/>
    <property type="project" value="UniProtKB-KW"/>
</dbReference>
<organism evidence="11 12">
    <name type="scientific">Rhynocoris fuscipes</name>
    <dbReference type="NCBI Taxonomy" id="488301"/>
    <lineage>
        <taxon>Eukaryota</taxon>
        <taxon>Metazoa</taxon>
        <taxon>Ecdysozoa</taxon>
        <taxon>Arthropoda</taxon>
        <taxon>Hexapoda</taxon>
        <taxon>Insecta</taxon>
        <taxon>Pterygota</taxon>
        <taxon>Neoptera</taxon>
        <taxon>Paraneoptera</taxon>
        <taxon>Hemiptera</taxon>
        <taxon>Heteroptera</taxon>
        <taxon>Panheteroptera</taxon>
        <taxon>Cimicomorpha</taxon>
        <taxon>Reduviidae</taxon>
        <taxon>Harpactorinae</taxon>
        <taxon>Harpactorini</taxon>
        <taxon>Rhynocoris</taxon>
    </lineage>
</organism>
<gene>
    <name evidence="11" type="ORF">O3M35_006171</name>
</gene>
<keyword evidence="3" id="KW-0677">Repeat</keyword>
<keyword evidence="5" id="KW-0862">Zinc</keyword>
<evidence type="ECO:0000256" key="8">
    <source>
        <dbReference type="PROSITE-ProRule" id="PRU00042"/>
    </source>
</evidence>
<comment type="subcellular location">
    <subcellularLocation>
        <location evidence="1">Nucleus</location>
    </subcellularLocation>
</comment>
<feature type="compositionally biased region" description="Basic and acidic residues" evidence="9">
    <location>
        <begin position="296"/>
        <end position="312"/>
    </location>
</feature>
<reference evidence="11 12" key="1">
    <citation type="submission" date="2022-12" db="EMBL/GenBank/DDBJ databases">
        <title>Chromosome-level genome assembly of true bugs.</title>
        <authorList>
            <person name="Ma L."/>
            <person name="Li H."/>
        </authorList>
    </citation>
    <scope>NUCLEOTIDE SEQUENCE [LARGE SCALE GENOMIC DNA]</scope>
    <source>
        <strain evidence="11">Lab_2022b</strain>
    </source>
</reference>
<dbReference type="PANTHER" id="PTHR16515">
    <property type="entry name" value="PR DOMAIN ZINC FINGER PROTEIN"/>
    <property type="match status" value="1"/>
</dbReference>
<dbReference type="SMART" id="SM00355">
    <property type="entry name" value="ZnF_C2H2"/>
    <property type="match status" value="8"/>
</dbReference>
<feature type="domain" description="C2H2-type" evidence="10">
    <location>
        <begin position="51"/>
        <end position="80"/>
    </location>
</feature>
<evidence type="ECO:0000256" key="7">
    <source>
        <dbReference type="ARBA" id="ARBA00023242"/>
    </source>
</evidence>
<dbReference type="InterPro" id="IPR036236">
    <property type="entry name" value="Znf_C2H2_sf"/>
</dbReference>
<evidence type="ECO:0000256" key="3">
    <source>
        <dbReference type="ARBA" id="ARBA00022737"/>
    </source>
</evidence>
<evidence type="ECO:0000259" key="10">
    <source>
        <dbReference type="PROSITE" id="PS50157"/>
    </source>
</evidence>
<evidence type="ECO:0000256" key="5">
    <source>
        <dbReference type="ARBA" id="ARBA00022833"/>
    </source>
</evidence>
<sequence length="376" mass="43280">MAFGSESEESEGIATIFSKSPIQDLDTRCENKSAAYWKSKENQENDGKKKHCCMVKGCNASFSRPWRLKAHLTIHVGKKPYPCDVSGCDKGYTSVYHLRRHKASVHESSSKETPSFKCEYEGCTAQFKTRQNAKKHFKRTHEGRQCKECGKIFTKRSQLITHQYEHTGVIPFKCPTCNAGFLRGGELRRHQRSHKEHVCPEKDCFLAFKTWTDVRKHLISRPRNYICILCRKSYPCRKNLKEHIHKHSIDPDYYKKRKTKLEKYQCEQCFVWLVGKASLRRHISVIHEGNPGQGKKSGDSPKVRAPRKDKGSVKKSMATLLTKVDVPLAVDKELLNRNGDDLIVDDSLIKSVLQFDTPMQMEHPENVEEDSVEEPL</sequence>
<evidence type="ECO:0000256" key="6">
    <source>
        <dbReference type="ARBA" id="ARBA00023125"/>
    </source>
</evidence>
<protein>
    <recommendedName>
        <fullName evidence="10">C2H2-type domain-containing protein</fullName>
    </recommendedName>
</protein>
<keyword evidence="6" id="KW-0238">DNA-binding</keyword>
<comment type="caution">
    <text evidence="11">The sequence shown here is derived from an EMBL/GenBank/DDBJ whole genome shotgun (WGS) entry which is preliminary data.</text>
</comment>
<dbReference type="Pfam" id="PF00096">
    <property type="entry name" value="zf-C2H2"/>
    <property type="match status" value="2"/>
</dbReference>
<keyword evidence="12" id="KW-1185">Reference proteome</keyword>
<feature type="domain" description="C2H2-type" evidence="10">
    <location>
        <begin position="116"/>
        <end position="146"/>
    </location>
</feature>
<keyword evidence="7" id="KW-0539">Nucleus</keyword>
<dbReference type="AlphaFoldDB" id="A0AAW1DHM5"/>
<feature type="domain" description="C2H2-type" evidence="10">
    <location>
        <begin position="81"/>
        <end position="111"/>
    </location>
</feature>
<proteinExistence type="predicted"/>
<evidence type="ECO:0000256" key="4">
    <source>
        <dbReference type="ARBA" id="ARBA00022771"/>
    </source>
</evidence>
<keyword evidence="4 8" id="KW-0863">Zinc-finger</keyword>
<feature type="domain" description="C2H2-type" evidence="10">
    <location>
        <begin position="172"/>
        <end position="194"/>
    </location>
</feature>
<evidence type="ECO:0000313" key="11">
    <source>
        <dbReference type="EMBL" id="KAK9508668.1"/>
    </source>
</evidence>
<keyword evidence="2" id="KW-0479">Metal-binding</keyword>
<dbReference type="SUPFAM" id="SSF57667">
    <property type="entry name" value="beta-beta-alpha zinc fingers"/>
    <property type="match status" value="3"/>
</dbReference>
<dbReference type="PROSITE" id="PS50157">
    <property type="entry name" value="ZINC_FINGER_C2H2_2"/>
    <property type="match status" value="7"/>
</dbReference>
<dbReference type="Gene3D" id="3.30.160.60">
    <property type="entry name" value="Classic Zinc Finger"/>
    <property type="match status" value="6"/>
</dbReference>
<dbReference type="GO" id="GO:0010468">
    <property type="term" value="P:regulation of gene expression"/>
    <property type="evidence" value="ECO:0007669"/>
    <property type="project" value="TreeGrafter"/>
</dbReference>
<dbReference type="InterPro" id="IPR013087">
    <property type="entry name" value="Znf_C2H2_type"/>
</dbReference>
<dbReference type="PROSITE" id="PS00028">
    <property type="entry name" value="ZINC_FINGER_C2H2_1"/>
    <property type="match status" value="6"/>
</dbReference>
<feature type="domain" description="C2H2-type" evidence="10">
    <location>
        <begin position="144"/>
        <end position="171"/>
    </location>
</feature>
<dbReference type="InterPro" id="IPR050331">
    <property type="entry name" value="Zinc_finger"/>
</dbReference>
<dbReference type="GO" id="GO:0003677">
    <property type="term" value="F:DNA binding"/>
    <property type="evidence" value="ECO:0007669"/>
    <property type="project" value="UniProtKB-KW"/>
</dbReference>
<name>A0AAW1DHM5_9HEMI</name>
<dbReference type="EMBL" id="JAPXFL010000003">
    <property type="protein sequence ID" value="KAK9508668.1"/>
    <property type="molecule type" value="Genomic_DNA"/>
</dbReference>